<dbReference type="InterPro" id="IPR043565">
    <property type="entry name" value="PAX_fam"/>
</dbReference>
<dbReference type="EMBL" id="JASSZA010000006">
    <property type="protein sequence ID" value="KAK2108374.1"/>
    <property type="molecule type" value="Genomic_DNA"/>
</dbReference>
<evidence type="ECO:0000256" key="7">
    <source>
        <dbReference type="ARBA" id="ARBA00023242"/>
    </source>
</evidence>
<feature type="region of interest" description="Disordered" evidence="8">
    <location>
        <begin position="411"/>
        <end position="431"/>
    </location>
</feature>
<keyword evidence="5" id="KW-0238">DNA-binding</keyword>
<protein>
    <recommendedName>
        <fullName evidence="9">Paired domain-containing protein</fullName>
    </recommendedName>
</protein>
<dbReference type="PANTHER" id="PTHR45636">
    <property type="entry name" value="PAIRED BOX PROTEIN PAX-6-RELATED-RELATED"/>
    <property type="match status" value="1"/>
</dbReference>
<evidence type="ECO:0000256" key="8">
    <source>
        <dbReference type="SAM" id="MobiDB-lite"/>
    </source>
</evidence>
<evidence type="ECO:0000259" key="9">
    <source>
        <dbReference type="PROSITE" id="PS51057"/>
    </source>
</evidence>
<evidence type="ECO:0000256" key="3">
    <source>
        <dbReference type="ARBA" id="ARBA00022724"/>
    </source>
</evidence>
<evidence type="ECO:0000256" key="2">
    <source>
        <dbReference type="ARBA" id="ARBA00022473"/>
    </source>
</evidence>
<feature type="region of interest" description="Disordered" evidence="8">
    <location>
        <begin position="357"/>
        <end position="377"/>
    </location>
</feature>
<keyword evidence="6" id="KW-0804">Transcription</keyword>
<dbReference type="PANTHER" id="PTHR45636:SF17">
    <property type="entry name" value="PAIRED BOX PROTEIN PAX-3"/>
    <property type="match status" value="1"/>
</dbReference>
<dbReference type="InterPro" id="IPR043182">
    <property type="entry name" value="PAIRED_DNA-bd_dom"/>
</dbReference>
<keyword evidence="7" id="KW-0539">Nucleus</keyword>
<dbReference type="CDD" id="cd00131">
    <property type="entry name" value="PAX"/>
    <property type="match status" value="1"/>
</dbReference>
<evidence type="ECO:0000313" key="10">
    <source>
        <dbReference type="EMBL" id="KAK2108374.1"/>
    </source>
</evidence>
<proteinExistence type="predicted"/>
<keyword evidence="3" id="KW-0563">Paired box</keyword>
<evidence type="ECO:0000256" key="5">
    <source>
        <dbReference type="ARBA" id="ARBA00023125"/>
    </source>
</evidence>
<gene>
    <name evidence="10" type="ORF">P7K49_013539</name>
</gene>
<dbReference type="InterPro" id="IPR001523">
    <property type="entry name" value="Paired_dom"/>
</dbReference>
<reference evidence="10 11" key="1">
    <citation type="submission" date="2023-05" db="EMBL/GenBank/DDBJ databases">
        <title>B98-5 Cell Line De Novo Hybrid Assembly: An Optical Mapping Approach.</title>
        <authorList>
            <person name="Kananen K."/>
            <person name="Auerbach J.A."/>
            <person name="Kautto E."/>
            <person name="Blachly J.S."/>
        </authorList>
    </citation>
    <scope>NUCLEOTIDE SEQUENCE [LARGE SCALE GENOMIC DNA]</scope>
    <source>
        <strain evidence="10">B95-8</strain>
        <tissue evidence="10">Cell line</tissue>
    </source>
</reference>
<evidence type="ECO:0000256" key="4">
    <source>
        <dbReference type="ARBA" id="ARBA00023015"/>
    </source>
</evidence>
<dbReference type="PRINTS" id="PR00027">
    <property type="entry name" value="PAIREDBOX"/>
</dbReference>
<dbReference type="SUPFAM" id="SSF46689">
    <property type="entry name" value="Homeodomain-like"/>
    <property type="match status" value="1"/>
</dbReference>
<name>A0ABQ9VG87_SAGOE</name>
<dbReference type="PROSITE" id="PS51057">
    <property type="entry name" value="PAIRED_2"/>
    <property type="match status" value="1"/>
</dbReference>
<feature type="region of interest" description="Disordered" evidence="8">
    <location>
        <begin position="153"/>
        <end position="194"/>
    </location>
</feature>
<keyword evidence="11" id="KW-1185">Reference proteome</keyword>
<dbReference type="Proteomes" id="UP001266305">
    <property type="component" value="Unassembled WGS sequence"/>
</dbReference>
<dbReference type="Pfam" id="PF00292">
    <property type="entry name" value="PAX"/>
    <property type="match status" value="1"/>
</dbReference>
<keyword evidence="4" id="KW-0805">Transcription regulation</keyword>
<keyword evidence="2" id="KW-0217">Developmental protein</keyword>
<evidence type="ECO:0000313" key="11">
    <source>
        <dbReference type="Proteomes" id="UP001266305"/>
    </source>
</evidence>
<dbReference type="PROSITE" id="PS00034">
    <property type="entry name" value="PAIRED_1"/>
    <property type="match status" value="1"/>
</dbReference>
<dbReference type="InterPro" id="IPR036388">
    <property type="entry name" value="WH-like_DNA-bd_sf"/>
</dbReference>
<evidence type="ECO:0000256" key="1">
    <source>
        <dbReference type="ARBA" id="ARBA00004123"/>
    </source>
</evidence>
<comment type="subcellular location">
    <subcellularLocation>
        <location evidence="1">Nucleus</location>
    </subcellularLocation>
</comment>
<evidence type="ECO:0000256" key="6">
    <source>
        <dbReference type="ARBA" id="ARBA00023163"/>
    </source>
</evidence>
<organism evidence="10 11">
    <name type="scientific">Saguinus oedipus</name>
    <name type="common">Cotton-top tamarin</name>
    <name type="synonym">Oedipomidas oedipus</name>
    <dbReference type="NCBI Taxonomy" id="9490"/>
    <lineage>
        <taxon>Eukaryota</taxon>
        <taxon>Metazoa</taxon>
        <taxon>Chordata</taxon>
        <taxon>Craniata</taxon>
        <taxon>Vertebrata</taxon>
        <taxon>Euteleostomi</taxon>
        <taxon>Mammalia</taxon>
        <taxon>Eutheria</taxon>
        <taxon>Euarchontoglires</taxon>
        <taxon>Primates</taxon>
        <taxon>Haplorrhini</taxon>
        <taxon>Platyrrhini</taxon>
        <taxon>Cebidae</taxon>
        <taxon>Callitrichinae</taxon>
        <taxon>Saguinus</taxon>
    </lineage>
</organism>
<accession>A0ABQ9VG87</accession>
<feature type="domain" description="Paired" evidence="9">
    <location>
        <begin position="246"/>
        <end position="373"/>
    </location>
</feature>
<dbReference type="InterPro" id="IPR009057">
    <property type="entry name" value="Homeodomain-like_sf"/>
</dbReference>
<sequence length="431" mass="46499">MTTLAGAVPRMTRPGPGQNYPRSGFPLEGKAGPRGAAWTPGPGTGCLTPSPGSTGSFGASRKPISPGTSPPAPRNNSPGRGPIRLPFCKWSAVLSVNPGGAGRPGLHRAGATLPLLFWKCCGGEGGEPASERQKQLLRNVYARNCLDIIPAAPTLKPQGPSVHPSPLERERSQLDRVRWEQSSSRPAAGLQAPTSVNNLNKCDRKKVRVWECDVEQFQYRSFLFPPSDSPLASLFHLLPTVSTPLGQGRVNQLGGVFINGRPLPNHIRHKIVEMAHHGIRPCVISRQLRVSHGCVSKILCRYQETGSIRPGAIGGSKPKQVTTPDVEKKIEEYKRENPGMFSWEIRDKLLKDAVCDRNTVPSGRPRRNHPNYRSPLLGGGLSGGPEIFTNQAFLALYAGRGQLLVLGVESGETTAEDSPKKISVEEAGQET</sequence>
<feature type="region of interest" description="Disordered" evidence="8">
    <location>
        <begin position="1"/>
        <end position="82"/>
    </location>
</feature>
<dbReference type="Gene3D" id="1.10.10.10">
    <property type="entry name" value="Winged helix-like DNA-binding domain superfamily/Winged helix DNA-binding domain"/>
    <property type="match status" value="2"/>
</dbReference>
<comment type="caution">
    <text evidence="10">The sequence shown here is derived from an EMBL/GenBank/DDBJ whole genome shotgun (WGS) entry which is preliminary data.</text>
</comment>
<feature type="compositionally biased region" description="Basic and acidic residues" evidence="8">
    <location>
        <begin position="166"/>
        <end position="179"/>
    </location>
</feature>
<dbReference type="SMART" id="SM00351">
    <property type="entry name" value="PAX"/>
    <property type="match status" value="1"/>
</dbReference>